<comment type="caution">
    <text evidence="2">The sequence shown here is derived from an EMBL/GenBank/DDBJ whole genome shotgun (WGS) entry which is preliminary data.</text>
</comment>
<dbReference type="InterPro" id="IPR022709">
    <property type="entry name" value="SCAI"/>
</dbReference>
<dbReference type="OrthoDB" id="525027at2759"/>
<gene>
    <name evidence="2" type="ORF">APLA_LOCUS16760</name>
</gene>
<feature type="region of interest" description="Disordered" evidence="1">
    <location>
        <begin position="386"/>
        <end position="465"/>
    </location>
</feature>
<dbReference type="Proteomes" id="UP000494106">
    <property type="component" value="Unassembled WGS sequence"/>
</dbReference>
<evidence type="ECO:0000256" key="1">
    <source>
        <dbReference type="SAM" id="MobiDB-lite"/>
    </source>
</evidence>
<accession>A0A8S1B8B6</accession>
<feature type="region of interest" description="Disordered" evidence="1">
    <location>
        <begin position="219"/>
        <end position="318"/>
    </location>
</feature>
<name>A0A8S1B8B6_ARCPL</name>
<sequence length="1276" mass="147172">MPLPRYPSSCDGDNENIPIDRTTTLNYKTQRVRSTRYPRNPRNTYNTRTAAAAAVSLQTTEDWRSTNISSQPSRPKITSSLPDFRSPVKLQHSTTDSSSLRSIVTESLSSESKSDLYAYSCENPNKVNPRRKSKYFESIKDKELPKPAPVAAANKAQKYKCFHTRDKLIQILDGLTNLDSWPQSKPVLLPTSRSQSRLSKLSDRIVQLARPEKVKKIEDKNLLELTNSPQPSQSQLPKSSNNQPRDTSNSESKKENSPATYRSCSEPTQYDVKDTPRRGILDHTHLGCRPKDRLNQQKDNQDEDTYYEQSPNDAVRRQQEKSVLISGYENPEQATEQIVKHQFEEKRSDQRAVDTTIHQLRGPQHTEQIQAQQECLELLKEYSFEQSPHGAIRRQPLQQSQSKRENKKISEKKKPEQSKQGVISCEKSQKNQHRTVKLAYLEPQNPDYSEAHQSKLERSKQAEHHETIYRQQQTGLESNVPTSSNELRHQGLQTERYNKQQQEQSRLVKVSHEKITKSKQEYSVELEASSSSIKQLQKAPQSTVTETSELDQLQSGESKQKKQEYTSQIAKQRQLAQQQLPKRSVKGPQSQRQQIEHKLREDQIPVLQLDDPSTYSQKIFGKREFSDQIELNSPFDLIDSEVEDFNLYLKLLESLEHCPEYPNEPLEIPSTPENINATESTDISHRRYTKYRMGRMGSLEDHERKVIIEFCHLLEKSKQLFNGLRELPQYGHKQWHSYFGRTFDVYTKLWKFQQQHRAVLDNKYGLKRWQIGEIASKIGQLYYHFYLRTSETAYLNEAFSFYSAIRGRSYYTKASKEDKCELMVKKLRYYARFIVVCLLLKKVKLVRELIKELDRQIMEYGNTYDPDDQAEWNIVVEEVKAFIQAEPVVSVIHPDNYSVILSHRLSSLTTPPVERTSQMSLSLQEVLIVGSSSQQVKFSELTLDMFRMLQTLEREPTGDIQYMYDDSPRQRFNLTPSALNTKGYNLEAAAPRPENPHKYLLFKPSPTQILVYLASGCNDLPPNGALLLYISADGQIVQSSKHPEDGYDIGGLITTSKTDLYRDSNKEKGSQSKNKELQCLHPGDLYPFTRRPLFIIIDSDNSYVFHNIPRHFGQPLIILMSPIELPSSLNVSDRRHQGSLFTLFLHAPLTAFCHCCDIHTIPLVHWDRAQGYIDTFLTEATHLLMRSRIDATFLGFMGDDFLRILILRFIFCEVVLRMHRAFRARTQLTRSSPAIPDDLLEHPALVHIVMDLASHLQVRGHFHDSSTSSGPPPPKE</sequence>
<dbReference type="Pfam" id="PF12070">
    <property type="entry name" value="SCAI"/>
    <property type="match status" value="1"/>
</dbReference>
<reference evidence="2 3" key="1">
    <citation type="submission" date="2020-04" db="EMBL/GenBank/DDBJ databases">
        <authorList>
            <person name="Wallbank WR R."/>
            <person name="Pardo Diaz C."/>
            <person name="Kozak K."/>
            <person name="Martin S."/>
            <person name="Jiggins C."/>
            <person name="Moest M."/>
            <person name="Warren A I."/>
            <person name="Byers J.R.P. K."/>
            <person name="Montejo-Kovacevich G."/>
            <person name="Yen C E."/>
        </authorList>
    </citation>
    <scope>NUCLEOTIDE SEQUENCE [LARGE SCALE GENOMIC DNA]</scope>
</reference>
<dbReference type="GO" id="GO:0003714">
    <property type="term" value="F:transcription corepressor activity"/>
    <property type="evidence" value="ECO:0007669"/>
    <property type="project" value="InterPro"/>
</dbReference>
<keyword evidence="3" id="KW-1185">Reference proteome</keyword>
<feature type="compositionally biased region" description="Basic and acidic residues" evidence="1">
    <location>
        <begin position="594"/>
        <end position="603"/>
    </location>
</feature>
<evidence type="ECO:0000313" key="3">
    <source>
        <dbReference type="Proteomes" id="UP000494106"/>
    </source>
</evidence>
<dbReference type="PANTHER" id="PTHR21243">
    <property type="entry name" value="PROTEIN SCAI"/>
    <property type="match status" value="1"/>
</dbReference>
<feature type="compositionally biased region" description="Polar residues" evidence="1">
    <location>
        <begin position="63"/>
        <end position="81"/>
    </location>
</feature>
<feature type="compositionally biased region" description="Basic and acidic residues" evidence="1">
    <location>
        <begin position="449"/>
        <end position="465"/>
    </location>
</feature>
<feature type="region of interest" description="Disordered" evidence="1">
    <location>
        <begin position="496"/>
        <end position="607"/>
    </location>
</feature>
<dbReference type="EMBL" id="CADEBC010000602">
    <property type="protein sequence ID" value="CAB3258905.1"/>
    <property type="molecule type" value="Genomic_DNA"/>
</dbReference>
<feature type="compositionally biased region" description="Polar residues" evidence="1">
    <location>
        <begin position="257"/>
        <end position="268"/>
    </location>
</feature>
<feature type="compositionally biased region" description="Low complexity" evidence="1">
    <location>
        <begin position="568"/>
        <end position="582"/>
    </location>
</feature>
<feature type="region of interest" description="Disordered" evidence="1">
    <location>
        <begin position="63"/>
        <end position="99"/>
    </location>
</feature>
<organism evidence="2 3">
    <name type="scientific">Arctia plantaginis</name>
    <name type="common">Wood tiger moth</name>
    <name type="synonym">Phalaena plantaginis</name>
    <dbReference type="NCBI Taxonomy" id="874455"/>
    <lineage>
        <taxon>Eukaryota</taxon>
        <taxon>Metazoa</taxon>
        <taxon>Ecdysozoa</taxon>
        <taxon>Arthropoda</taxon>
        <taxon>Hexapoda</taxon>
        <taxon>Insecta</taxon>
        <taxon>Pterygota</taxon>
        <taxon>Neoptera</taxon>
        <taxon>Endopterygota</taxon>
        <taxon>Lepidoptera</taxon>
        <taxon>Glossata</taxon>
        <taxon>Ditrysia</taxon>
        <taxon>Noctuoidea</taxon>
        <taxon>Erebidae</taxon>
        <taxon>Arctiinae</taxon>
        <taxon>Arctia</taxon>
    </lineage>
</organism>
<protein>
    <recommendedName>
        <fullName evidence="4">Protein SCAI</fullName>
    </recommendedName>
</protein>
<feature type="compositionally biased region" description="Low complexity" evidence="1">
    <location>
        <begin position="227"/>
        <end position="244"/>
    </location>
</feature>
<evidence type="ECO:0000313" key="2">
    <source>
        <dbReference type="EMBL" id="CAB3258905.1"/>
    </source>
</evidence>
<dbReference type="GO" id="GO:0006351">
    <property type="term" value="P:DNA-templated transcription"/>
    <property type="evidence" value="ECO:0007669"/>
    <property type="project" value="InterPro"/>
</dbReference>
<feature type="compositionally biased region" description="Basic and acidic residues" evidence="1">
    <location>
        <begin position="510"/>
        <end position="522"/>
    </location>
</feature>
<feature type="compositionally biased region" description="Basic and acidic residues" evidence="1">
    <location>
        <begin position="402"/>
        <end position="417"/>
    </location>
</feature>
<dbReference type="AlphaFoldDB" id="A0A8S1B8B6"/>
<feature type="compositionally biased region" description="Polar residues" evidence="1">
    <location>
        <begin position="528"/>
        <end position="557"/>
    </location>
</feature>
<evidence type="ECO:0008006" key="4">
    <source>
        <dbReference type="Google" id="ProtNLM"/>
    </source>
</evidence>
<feature type="compositionally biased region" description="Polar residues" evidence="1">
    <location>
        <begin position="496"/>
        <end position="505"/>
    </location>
</feature>
<proteinExistence type="predicted"/>
<feature type="compositionally biased region" description="Basic and acidic residues" evidence="1">
    <location>
        <begin position="271"/>
        <end position="300"/>
    </location>
</feature>